<proteinExistence type="predicted"/>
<evidence type="ECO:0000313" key="2">
    <source>
        <dbReference type="EMBL" id="KAK6644280.1"/>
    </source>
</evidence>
<name>A0AAN8SCN6_POLSC</name>
<sequence>MAKRQRGEVNRPADGTLVRISLCPAKKNLEMNTMRWKKQFGGQATEKFPPLESHRVLATEKPQDSRRNKIPAAFDENKKNTQGINPEENGCTGTRVGIRKVQHP</sequence>
<reference evidence="2 3" key="1">
    <citation type="submission" date="2023-10" db="EMBL/GenBank/DDBJ databases">
        <title>Genomes of two closely related lineages of the louse Polyplax serrata with different host specificities.</title>
        <authorList>
            <person name="Martinu J."/>
            <person name="Tarabai H."/>
            <person name="Stefka J."/>
            <person name="Hypsa V."/>
        </authorList>
    </citation>
    <scope>NUCLEOTIDE SEQUENCE [LARGE SCALE GENOMIC DNA]</scope>
    <source>
        <strain evidence="2">HR10_N</strain>
    </source>
</reference>
<dbReference type="EMBL" id="JAWJWE010000001">
    <property type="protein sequence ID" value="KAK6644280.1"/>
    <property type="molecule type" value="Genomic_DNA"/>
</dbReference>
<gene>
    <name evidence="2" type="ORF">RUM43_000547</name>
</gene>
<organism evidence="2 3">
    <name type="scientific">Polyplax serrata</name>
    <name type="common">Common mouse louse</name>
    <dbReference type="NCBI Taxonomy" id="468196"/>
    <lineage>
        <taxon>Eukaryota</taxon>
        <taxon>Metazoa</taxon>
        <taxon>Ecdysozoa</taxon>
        <taxon>Arthropoda</taxon>
        <taxon>Hexapoda</taxon>
        <taxon>Insecta</taxon>
        <taxon>Pterygota</taxon>
        <taxon>Neoptera</taxon>
        <taxon>Paraneoptera</taxon>
        <taxon>Psocodea</taxon>
        <taxon>Troctomorpha</taxon>
        <taxon>Phthiraptera</taxon>
        <taxon>Anoplura</taxon>
        <taxon>Polyplacidae</taxon>
        <taxon>Polyplax</taxon>
    </lineage>
</organism>
<evidence type="ECO:0000256" key="1">
    <source>
        <dbReference type="SAM" id="MobiDB-lite"/>
    </source>
</evidence>
<dbReference type="Proteomes" id="UP001372834">
    <property type="component" value="Unassembled WGS sequence"/>
</dbReference>
<accession>A0AAN8SCN6</accession>
<evidence type="ECO:0000313" key="3">
    <source>
        <dbReference type="Proteomes" id="UP001372834"/>
    </source>
</evidence>
<protein>
    <submittedName>
        <fullName evidence="2">Uncharacterized protein</fullName>
    </submittedName>
</protein>
<comment type="caution">
    <text evidence="2">The sequence shown here is derived from an EMBL/GenBank/DDBJ whole genome shotgun (WGS) entry which is preliminary data.</text>
</comment>
<dbReference type="AlphaFoldDB" id="A0AAN8SCN6"/>
<feature type="region of interest" description="Disordered" evidence="1">
    <location>
        <begin position="59"/>
        <end position="104"/>
    </location>
</feature>